<comment type="caution">
    <text evidence="2">The sequence shown here is derived from an EMBL/GenBank/DDBJ whole genome shotgun (WGS) entry which is preliminary data.</text>
</comment>
<evidence type="ECO:0000256" key="1">
    <source>
        <dbReference type="SAM" id="MobiDB-lite"/>
    </source>
</evidence>
<proteinExistence type="predicted"/>
<accession>A0ABQ9UI67</accession>
<feature type="region of interest" description="Disordered" evidence="1">
    <location>
        <begin position="156"/>
        <end position="193"/>
    </location>
</feature>
<keyword evidence="3" id="KW-1185">Reference proteome</keyword>
<sequence length="276" mass="30475">MNGTGYGRHCQRLGNHCSFSFLPSVPTAGLAFDLNEPSADVSSAWAQHVTKMVARRGAILPQDISVTPVATPGMSSSFWRKLGGYRGWGFLGLEYRGCQRRRKRKERPQRICRVGLSFEKSKGLGPRANLKKSKVPPEEQANLWLVEAEISPELQKRLGQKKKRRKRKKEVCPLAPPPELHPPAPAPSTVPRLPQLPQQKCLVAAGAWGAGDSCRQGAWTLVSNPFCPEPSPHQRPFLPSAPAPMAWAHGRRQGLGPIHSRTNLMEAELMDADSDF</sequence>
<evidence type="ECO:0000313" key="2">
    <source>
        <dbReference type="EMBL" id="KAK2096591.1"/>
    </source>
</evidence>
<feature type="compositionally biased region" description="Pro residues" evidence="1">
    <location>
        <begin position="174"/>
        <end position="188"/>
    </location>
</feature>
<reference evidence="2 3" key="1">
    <citation type="submission" date="2023-05" db="EMBL/GenBank/DDBJ databases">
        <title>B98-5 Cell Line De Novo Hybrid Assembly: An Optical Mapping Approach.</title>
        <authorList>
            <person name="Kananen K."/>
            <person name="Auerbach J.A."/>
            <person name="Kautto E."/>
            <person name="Blachly J.S."/>
        </authorList>
    </citation>
    <scope>NUCLEOTIDE SEQUENCE [LARGE SCALE GENOMIC DNA]</scope>
    <source>
        <strain evidence="2">B95-8</strain>
        <tissue evidence="2">Cell line</tissue>
    </source>
</reference>
<organism evidence="2 3">
    <name type="scientific">Saguinus oedipus</name>
    <name type="common">Cotton-top tamarin</name>
    <name type="synonym">Oedipomidas oedipus</name>
    <dbReference type="NCBI Taxonomy" id="9490"/>
    <lineage>
        <taxon>Eukaryota</taxon>
        <taxon>Metazoa</taxon>
        <taxon>Chordata</taxon>
        <taxon>Craniata</taxon>
        <taxon>Vertebrata</taxon>
        <taxon>Euteleostomi</taxon>
        <taxon>Mammalia</taxon>
        <taxon>Eutheria</taxon>
        <taxon>Euarchontoglires</taxon>
        <taxon>Primates</taxon>
        <taxon>Haplorrhini</taxon>
        <taxon>Platyrrhini</taxon>
        <taxon>Cebidae</taxon>
        <taxon>Callitrichinae</taxon>
        <taxon>Saguinus</taxon>
    </lineage>
</organism>
<gene>
    <name evidence="2" type="ORF">P7K49_025625</name>
</gene>
<feature type="compositionally biased region" description="Basic residues" evidence="1">
    <location>
        <begin position="158"/>
        <end position="169"/>
    </location>
</feature>
<name>A0ABQ9UI67_SAGOE</name>
<protein>
    <submittedName>
        <fullName evidence="2">Uncharacterized protein</fullName>
    </submittedName>
</protein>
<dbReference type="Proteomes" id="UP001266305">
    <property type="component" value="Unassembled WGS sequence"/>
</dbReference>
<evidence type="ECO:0000313" key="3">
    <source>
        <dbReference type="Proteomes" id="UP001266305"/>
    </source>
</evidence>
<dbReference type="EMBL" id="JASSZA010000012">
    <property type="protein sequence ID" value="KAK2096591.1"/>
    <property type="molecule type" value="Genomic_DNA"/>
</dbReference>